<gene>
    <name evidence="1" type="ORF">ACOLOM_LOCUS12346</name>
</gene>
<evidence type="ECO:0000313" key="1">
    <source>
        <dbReference type="EMBL" id="CAG8744230.1"/>
    </source>
</evidence>
<keyword evidence="2" id="KW-1185">Reference proteome</keyword>
<comment type="caution">
    <text evidence="1">The sequence shown here is derived from an EMBL/GenBank/DDBJ whole genome shotgun (WGS) entry which is preliminary data.</text>
</comment>
<evidence type="ECO:0000313" key="2">
    <source>
        <dbReference type="Proteomes" id="UP000789525"/>
    </source>
</evidence>
<proteinExistence type="predicted"/>
<reference evidence="1" key="1">
    <citation type="submission" date="2021-06" db="EMBL/GenBank/DDBJ databases">
        <authorList>
            <person name="Kallberg Y."/>
            <person name="Tangrot J."/>
            <person name="Rosling A."/>
        </authorList>
    </citation>
    <scope>NUCLEOTIDE SEQUENCE</scope>
    <source>
        <strain evidence="1">CL356</strain>
    </source>
</reference>
<organism evidence="1 2">
    <name type="scientific">Acaulospora colombiana</name>
    <dbReference type="NCBI Taxonomy" id="27376"/>
    <lineage>
        <taxon>Eukaryota</taxon>
        <taxon>Fungi</taxon>
        <taxon>Fungi incertae sedis</taxon>
        <taxon>Mucoromycota</taxon>
        <taxon>Glomeromycotina</taxon>
        <taxon>Glomeromycetes</taxon>
        <taxon>Diversisporales</taxon>
        <taxon>Acaulosporaceae</taxon>
        <taxon>Acaulospora</taxon>
    </lineage>
</organism>
<sequence length="84" mass="9305">MLPLWAGLASSSFLHACPSVPPFPQDSSSSCTIMPDFRRRAMNRPAHSSRRSIIAATSSTWTLYAQQECPAVLQNLRQIQMRAA</sequence>
<name>A0ACA9QBM7_9GLOM</name>
<protein>
    <submittedName>
        <fullName evidence="1">9959_t:CDS:1</fullName>
    </submittedName>
</protein>
<dbReference type="EMBL" id="CAJVPT010049547">
    <property type="protein sequence ID" value="CAG8744230.1"/>
    <property type="molecule type" value="Genomic_DNA"/>
</dbReference>
<dbReference type="Proteomes" id="UP000789525">
    <property type="component" value="Unassembled WGS sequence"/>
</dbReference>
<accession>A0ACA9QBM7</accession>